<dbReference type="Proteomes" id="UP000536442">
    <property type="component" value="Unassembled WGS sequence"/>
</dbReference>
<evidence type="ECO:0000313" key="2">
    <source>
        <dbReference type="EMBL" id="NWN92299.1"/>
    </source>
</evidence>
<keyword evidence="3" id="KW-1185">Reference proteome</keyword>
<sequence length="72" mass="8574">MPYPEFLGWMAYRRKRGSFHPGMRIERGTALIATILHNVNRKSDSHPVSFYSFAPYHEEPPIYMEDAMEKWQ</sequence>
<gene>
    <name evidence="2" type="ORF">HLV39_12435</name>
</gene>
<feature type="domain" description="Minor tail T" evidence="1">
    <location>
        <begin position="2"/>
        <end position="67"/>
    </location>
</feature>
<reference evidence="2 3" key="1">
    <citation type="submission" date="2020-03" db="EMBL/GenBank/DDBJ databases">
        <title>Metagenomic, metatranscriptomic, and metabolomic analyses revealed the key microbes and metabolic features during the fermentation of ganjang, Korean traditional soy sauce.</title>
        <authorList>
            <person name="Chun B.H."/>
            <person name="Jeon C.O."/>
        </authorList>
    </citation>
    <scope>NUCLEOTIDE SEQUENCE [LARGE SCALE GENOMIC DNA]</scope>
    <source>
        <strain evidence="2 3">KG14</strain>
    </source>
</reference>
<protein>
    <recommendedName>
        <fullName evidence="1">Minor tail T domain-containing protein</fullName>
    </recommendedName>
</protein>
<dbReference type="AlphaFoldDB" id="A0A851HRE7"/>
<name>A0A851HRE7_9GAMM</name>
<organism evidence="2 3">
    <name type="scientific">Marinobacter adhaerens</name>
    <dbReference type="NCBI Taxonomy" id="1033846"/>
    <lineage>
        <taxon>Bacteria</taxon>
        <taxon>Pseudomonadati</taxon>
        <taxon>Pseudomonadota</taxon>
        <taxon>Gammaproteobacteria</taxon>
        <taxon>Pseudomonadales</taxon>
        <taxon>Marinobacteraceae</taxon>
        <taxon>Marinobacter</taxon>
    </lineage>
</organism>
<dbReference type="EMBL" id="JABEVQ010000006">
    <property type="protein sequence ID" value="NWN92299.1"/>
    <property type="molecule type" value="Genomic_DNA"/>
</dbReference>
<dbReference type="Pfam" id="PF06223">
    <property type="entry name" value="Phage_tail_T"/>
    <property type="match status" value="1"/>
</dbReference>
<comment type="caution">
    <text evidence="2">The sequence shown here is derived from an EMBL/GenBank/DDBJ whole genome shotgun (WGS) entry which is preliminary data.</text>
</comment>
<evidence type="ECO:0000313" key="3">
    <source>
        <dbReference type="Proteomes" id="UP000536442"/>
    </source>
</evidence>
<evidence type="ECO:0000259" key="1">
    <source>
        <dbReference type="Pfam" id="PF06223"/>
    </source>
</evidence>
<proteinExistence type="predicted"/>
<dbReference type="InterPro" id="IPR009350">
    <property type="entry name" value="Phage_tail_T"/>
</dbReference>
<accession>A0A851HRE7</accession>